<reference evidence="2 3" key="1">
    <citation type="journal article" date="2014" name="PLoS ONE">
        <title>Genome Sequence of Candidatus Nitrososphaera evergladensis from Group I.1b Enriched from Everglades Soil Reveals Novel Genomic Features of the Ammonia-Oxidizing Archaea.</title>
        <authorList>
            <person name="Zhalnina K.V."/>
            <person name="Dias R."/>
            <person name="Leonard M.T."/>
            <person name="Dorr de Quadros P."/>
            <person name="Camargo F.A."/>
            <person name="Drew J.C."/>
            <person name="Farmerie W.G."/>
            <person name="Daroub S.H."/>
            <person name="Triplett E.W."/>
        </authorList>
    </citation>
    <scope>NUCLEOTIDE SEQUENCE [LARGE SCALE GENOMIC DNA]</scope>
    <source>
        <strain evidence="2 3">SR1</strain>
    </source>
</reference>
<feature type="compositionally biased region" description="Low complexity" evidence="1">
    <location>
        <begin position="115"/>
        <end position="128"/>
    </location>
</feature>
<dbReference type="GeneID" id="41599042"/>
<sequence length="269" mass="29438">MSSNSEAPATADKPSETQRILKELAAAIDSGSDLTNKETRVRVCHDIEARLQVPYGNVTKQVNRALREAAQKAGAPPASVKRNLGGSTTEVKIPPLAQAEQAATSTEPAARSTEPAAPGQQASQPQRPENAILAKYNNLEELMAGPEYQRLYLTFYSAFSEVHGMYARIGIPPFEEEIEFTVVGSDGTTRKQKMLRTQHLAQQWALAMIKFGWDFPPWLEKGMLIGGTLLTLAMPPLAHFGLLDDIKSGFGRKNKKDAKPEPEKSENPL</sequence>
<organism evidence="2 3">
    <name type="scientific">Candidatus Nitrososphaera evergladensis SR1</name>
    <dbReference type="NCBI Taxonomy" id="1459636"/>
    <lineage>
        <taxon>Archaea</taxon>
        <taxon>Nitrososphaerota</taxon>
        <taxon>Nitrososphaeria</taxon>
        <taxon>Nitrososphaerales</taxon>
        <taxon>Nitrososphaeraceae</taxon>
        <taxon>Nitrososphaera</taxon>
    </lineage>
</organism>
<dbReference type="AlphaFoldDB" id="A0A075N1U1"/>
<accession>A0A075N1U1</accession>
<evidence type="ECO:0000313" key="2">
    <source>
        <dbReference type="EMBL" id="AIF85424.1"/>
    </source>
</evidence>
<evidence type="ECO:0000256" key="1">
    <source>
        <dbReference type="SAM" id="MobiDB-lite"/>
    </source>
</evidence>
<gene>
    <name evidence="2" type="ORF">NTE_03396</name>
</gene>
<protein>
    <submittedName>
        <fullName evidence="2">Uncharacterized protein</fullName>
    </submittedName>
</protein>
<dbReference type="KEGG" id="nev:NTE_03396"/>
<dbReference type="STRING" id="1459636.NTE_03396"/>
<dbReference type="Proteomes" id="UP000028194">
    <property type="component" value="Chromosome"/>
</dbReference>
<dbReference type="EMBL" id="CP007174">
    <property type="protein sequence ID" value="AIF85424.1"/>
    <property type="molecule type" value="Genomic_DNA"/>
</dbReference>
<feature type="region of interest" description="Disordered" evidence="1">
    <location>
        <begin position="68"/>
        <end position="128"/>
    </location>
</feature>
<name>A0A075N1U1_9ARCH</name>
<dbReference type="RefSeq" id="WP_148701837.1">
    <property type="nucleotide sequence ID" value="NZ_CP007174.1"/>
</dbReference>
<dbReference type="HOGENOM" id="CLU_1032901_0_0_2"/>
<evidence type="ECO:0000313" key="3">
    <source>
        <dbReference type="Proteomes" id="UP000028194"/>
    </source>
</evidence>
<keyword evidence="3" id="KW-1185">Reference proteome</keyword>
<proteinExistence type="predicted"/>